<gene>
    <name evidence="1" type="ORF">U732_2142</name>
</gene>
<evidence type="ECO:0000313" key="2">
    <source>
        <dbReference type="Proteomes" id="UP000031366"/>
    </source>
</evidence>
<accession>A0A0C1R5A4</accession>
<dbReference type="AlphaFoldDB" id="A0A0C1R5A4"/>
<dbReference type="InterPro" id="IPR008983">
    <property type="entry name" value="Tumour_necrosis_fac-like_dom"/>
</dbReference>
<organism evidence="1 2">
    <name type="scientific">Clostridium argentinense CDC 2741</name>
    <dbReference type="NCBI Taxonomy" id="1418104"/>
    <lineage>
        <taxon>Bacteria</taxon>
        <taxon>Bacillati</taxon>
        <taxon>Bacillota</taxon>
        <taxon>Clostridia</taxon>
        <taxon>Eubacteriales</taxon>
        <taxon>Clostridiaceae</taxon>
        <taxon>Clostridium</taxon>
    </lineage>
</organism>
<sequence length="121" mass="12633">MTQTVANNAPVNFNLRSSTGIITDATSATIVIPGVYYITWHVALGNDNAGSAQFAITRNNGNAQAMATNQANDQLSGSVVLNLEEFDVIRLINTSGVSKTLSVIVAGANGISARLTIARIL</sequence>
<dbReference type="RefSeq" id="WP_163247956.1">
    <property type="nucleotide sequence ID" value="NZ_AYSO01000018.1"/>
</dbReference>
<proteinExistence type="predicted"/>
<dbReference type="Gene3D" id="2.60.120.40">
    <property type="match status" value="1"/>
</dbReference>
<dbReference type="Proteomes" id="UP000031366">
    <property type="component" value="Unassembled WGS sequence"/>
</dbReference>
<dbReference type="SUPFAM" id="SSF49842">
    <property type="entry name" value="TNF-like"/>
    <property type="match status" value="1"/>
</dbReference>
<protein>
    <submittedName>
        <fullName evidence="1">C1q domain protein</fullName>
    </submittedName>
</protein>
<evidence type="ECO:0000313" key="1">
    <source>
        <dbReference type="EMBL" id="KIE45666.1"/>
    </source>
</evidence>
<comment type="caution">
    <text evidence="1">The sequence shown here is derived from an EMBL/GenBank/DDBJ whole genome shotgun (WGS) entry which is preliminary data.</text>
</comment>
<dbReference type="EMBL" id="AYSO01000018">
    <property type="protein sequence ID" value="KIE45666.1"/>
    <property type="molecule type" value="Genomic_DNA"/>
</dbReference>
<name>A0A0C1R5A4_9CLOT</name>
<reference evidence="1 2" key="1">
    <citation type="journal article" date="2015" name="Infect. Genet. Evol.">
        <title>Genomic sequences of six botulinum neurotoxin-producing strains representing three clostridial species illustrate the mobility and diversity of botulinum neurotoxin genes.</title>
        <authorList>
            <person name="Smith T.J."/>
            <person name="Hill K.K."/>
            <person name="Xie G."/>
            <person name="Foley B.T."/>
            <person name="Williamson C.H."/>
            <person name="Foster J.T."/>
            <person name="Johnson S.L."/>
            <person name="Chertkov O."/>
            <person name="Teshima H."/>
            <person name="Gibbons H.S."/>
            <person name="Johnsky L.A."/>
            <person name="Karavis M.A."/>
            <person name="Smith L.A."/>
        </authorList>
    </citation>
    <scope>NUCLEOTIDE SEQUENCE [LARGE SCALE GENOMIC DNA]</scope>
    <source>
        <strain evidence="1 2">CDC 2741</strain>
    </source>
</reference>
<keyword evidence="2" id="KW-1185">Reference proteome</keyword>